<name>A0A5J4QW60_9EUKA</name>
<accession>A0A5J4QW60</accession>
<evidence type="ECO:0000313" key="2">
    <source>
        <dbReference type="Proteomes" id="UP000324800"/>
    </source>
</evidence>
<evidence type="ECO:0000313" key="1">
    <source>
        <dbReference type="EMBL" id="KAA6325001.1"/>
    </source>
</evidence>
<sequence>MSSSWMRMKLKSGGWRKKKKIRWICKNAMNAVCDLALIMDNDPTIVEEKFVRKILKFIHYCSDIMVIDVLFLIAKLLRMATPETKAAFLTGKPLEAINELEGCKDETVKNKSALVKSLL</sequence>
<reference evidence="1 2" key="1">
    <citation type="submission" date="2019-03" db="EMBL/GenBank/DDBJ databases">
        <title>Single cell metagenomics reveals metabolic interactions within the superorganism composed of flagellate Streblomastix strix and complex community of Bacteroidetes bacteria on its surface.</title>
        <authorList>
            <person name="Treitli S.C."/>
            <person name="Kolisko M."/>
            <person name="Husnik F."/>
            <person name="Keeling P."/>
            <person name="Hampl V."/>
        </authorList>
    </citation>
    <scope>NUCLEOTIDE SEQUENCE [LARGE SCALE GENOMIC DNA]</scope>
    <source>
        <strain evidence="1">ST1C</strain>
    </source>
</reference>
<protein>
    <submittedName>
        <fullName evidence="1">Uncharacterized protein</fullName>
    </submittedName>
</protein>
<dbReference type="AlphaFoldDB" id="A0A5J4QW60"/>
<gene>
    <name evidence="1" type="ORF">EZS28_054121</name>
</gene>
<dbReference type="Proteomes" id="UP000324800">
    <property type="component" value="Unassembled WGS sequence"/>
</dbReference>
<proteinExistence type="predicted"/>
<organism evidence="1 2">
    <name type="scientific">Streblomastix strix</name>
    <dbReference type="NCBI Taxonomy" id="222440"/>
    <lineage>
        <taxon>Eukaryota</taxon>
        <taxon>Metamonada</taxon>
        <taxon>Preaxostyla</taxon>
        <taxon>Oxymonadida</taxon>
        <taxon>Streblomastigidae</taxon>
        <taxon>Streblomastix</taxon>
    </lineage>
</organism>
<comment type="caution">
    <text evidence="1">The sequence shown here is derived from an EMBL/GenBank/DDBJ whole genome shotgun (WGS) entry which is preliminary data.</text>
</comment>
<dbReference type="EMBL" id="SNRW01044236">
    <property type="protein sequence ID" value="KAA6325001.1"/>
    <property type="molecule type" value="Genomic_DNA"/>
</dbReference>